<evidence type="ECO:0000256" key="4">
    <source>
        <dbReference type="ARBA" id="ARBA00023163"/>
    </source>
</evidence>
<keyword evidence="3" id="KW-0677">Repeat</keyword>
<dbReference type="InterPro" id="IPR015943">
    <property type="entry name" value="WD40/YVTN_repeat-like_dom_sf"/>
</dbReference>
<keyword evidence="4" id="KW-0804">Transcription</keyword>
<keyword evidence="9" id="KW-1185">Reference proteome</keyword>
<gene>
    <name evidence="8" type="ORF">B4U80_12826</name>
</gene>
<organism evidence="8 9">
    <name type="scientific">Leptotrombidium deliense</name>
    <dbReference type="NCBI Taxonomy" id="299467"/>
    <lineage>
        <taxon>Eukaryota</taxon>
        <taxon>Metazoa</taxon>
        <taxon>Ecdysozoa</taxon>
        <taxon>Arthropoda</taxon>
        <taxon>Chelicerata</taxon>
        <taxon>Arachnida</taxon>
        <taxon>Acari</taxon>
        <taxon>Acariformes</taxon>
        <taxon>Trombidiformes</taxon>
        <taxon>Prostigmata</taxon>
        <taxon>Anystina</taxon>
        <taxon>Parasitengona</taxon>
        <taxon>Trombiculoidea</taxon>
        <taxon>Trombiculidae</taxon>
        <taxon>Leptotrombidium</taxon>
    </lineage>
</organism>
<evidence type="ECO:0000313" key="8">
    <source>
        <dbReference type="EMBL" id="RWS27902.1"/>
    </source>
</evidence>
<evidence type="ECO:0000256" key="7">
    <source>
        <dbReference type="SAM" id="MobiDB-lite"/>
    </source>
</evidence>
<dbReference type="VEuPathDB" id="VectorBase:LDEU004136"/>
<dbReference type="PROSITE" id="PS00678">
    <property type="entry name" value="WD_REPEATS_1"/>
    <property type="match status" value="1"/>
</dbReference>
<dbReference type="OrthoDB" id="4703at2759"/>
<keyword evidence="2 6" id="KW-0853">WD repeat</keyword>
<feature type="region of interest" description="Disordered" evidence="7">
    <location>
        <begin position="26"/>
        <end position="103"/>
    </location>
</feature>
<comment type="subcellular location">
    <subcellularLocation>
        <location evidence="1">Nucleus</location>
    </subcellularLocation>
</comment>
<dbReference type="STRING" id="299467.A0A443SK99"/>
<evidence type="ECO:0000256" key="6">
    <source>
        <dbReference type="PROSITE-ProRule" id="PRU00221"/>
    </source>
</evidence>
<dbReference type="PANTHER" id="PTHR15052:SF2">
    <property type="entry name" value="GENERAL TRANSCRIPTION FACTOR 3C POLYPEPTIDE 2"/>
    <property type="match status" value="1"/>
</dbReference>
<evidence type="ECO:0000256" key="1">
    <source>
        <dbReference type="ARBA" id="ARBA00004123"/>
    </source>
</evidence>
<dbReference type="GO" id="GO:0006383">
    <property type="term" value="P:transcription by RNA polymerase III"/>
    <property type="evidence" value="ECO:0007669"/>
    <property type="project" value="TreeGrafter"/>
</dbReference>
<dbReference type="InterPro" id="IPR036322">
    <property type="entry name" value="WD40_repeat_dom_sf"/>
</dbReference>
<dbReference type="PROSITE" id="PS50082">
    <property type="entry name" value="WD_REPEATS_2"/>
    <property type="match status" value="1"/>
</dbReference>
<dbReference type="SUPFAM" id="SSF50978">
    <property type="entry name" value="WD40 repeat-like"/>
    <property type="match status" value="1"/>
</dbReference>
<dbReference type="GO" id="GO:0000127">
    <property type="term" value="C:transcription factor TFIIIC complex"/>
    <property type="evidence" value="ECO:0007669"/>
    <property type="project" value="TreeGrafter"/>
</dbReference>
<accession>A0A443SK99</accession>
<evidence type="ECO:0000313" key="9">
    <source>
        <dbReference type="Proteomes" id="UP000288716"/>
    </source>
</evidence>
<dbReference type="InterPro" id="IPR001680">
    <property type="entry name" value="WD40_rpt"/>
</dbReference>
<evidence type="ECO:0000256" key="5">
    <source>
        <dbReference type="ARBA" id="ARBA00023242"/>
    </source>
</evidence>
<dbReference type="Pfam" id="PF00400">
    <property type="entry name" value="WD40"/>
    <property type="match status" value="1"/>
</dbReference>
<evidence type="ECO:0000256" key="3">
    <source>
        <dbReference type="ARBA" id="ARBA00022737"/>
    </source>
</evidence>
<proteinExistence type="predicted"/>
<feature type="compositionally biased region" description="Basic and acidic residues" evidence="7">
    <location>
        <begin position="42"/>
        <end position="54"/>
    </location>
</feature>
<sequence length="1009" mass="114589">MSKKYKGKRTPSRNSAIKAKEIIRNALDDADDESTPKVSSHKCKDSIVESEGEHYSITSESSNEEKESNIDEDVTFDEQSTISPKVQKGLPAKPKSTPQKKPTAVQIERNKRKLFEVWSDFILTPKSNLRKTSAMNFKWTITSENQKVAICPNEGCDLTFTTRQGLTYHFQRCGVKLNWKCKLCEYVAETQQTLILHHLFNVHKDQLPETPDELTECLLDNRKSRGKRKSRNRSVTETQSIAVEFFQEHYKKRIFENLSPRVDMWLEMNEIETSLYTPETHSSPRFKIDNLTSTDEDWRELKLFESCSTKDAFTCFVGGCVWAASWCPIPLSENDFQYIAVATCREYDQVHSMNCLENERGLIQLWNCGDLHRNSTTENKPYFCLGVAHDYGVIWDMEWCPGGTSWQSPSLTVDTNLLPRLGLLALACGDGIIRILSVPQPKSLSSSAHIYRCEPVIILDPPGTGPAFAYQSTICRCVSWQKTEEQKHIAAGFGNGTVAVWNLTTASPILVVHKTSSQVILRPKESWIAHGAQVNDLKWLPYSNMPLIATVGYDRTLKVWNLSDLIIPRKSIFTKVDWNFKWCGSFASYDDCYANWQASNYVVFKDAGLLNWPTNTLTPHRGCVWVLLFNPLYRIEMQEFNSPDVKITQKKSKKTKSNSEKGFYSINWVVDREKPLQRSYNEITNNFGLIFRDFNGGHKIPDNELNRVRIADNMQYQRLSDFPLVSLTVVQWNPNINSFNWILTAGMAGFLRLSHANAKAKCLEMPKRVVHELASKAHEKMVKFHKECEEAILNSKAKSCEREKQLVNEQQIWSNCVAKDEKVLTACGVDRPKGKKGNKQAKEEHQLDIAKHREECHQSLHLSSDENCKKISAKVKLLAEQIAKHKKEREERLRKAAAAKKLKQERMKMKVECLKSDKEVDKHCQSLSQEDSLDEEKVRKHMYQCKQAMKKSDTKECKALFSHQFTTTIASTGTGATGTATTTSAPTTATTAGVSTTIASATGTTASSG</sequence>
<dbReference type="Proteomes" id="UP000288716">
    <property type="component" value="Unassembled WGS sequence"/>
</dbReference>
<evidence type="ECO:0000256" key="2">
    <source>
        <dbReference type="ARBA" id="ARBA00022574"/>
    </source>
</evidence>
<feature type="repeat" description="WD" evidence="6">
    <location>
        <begin position="527"/>
        <end position="563"/>
    </location>
</feature>
<dbReference type="AlphaFoldDB" id="A0A443SK99"/>
<protein>
    <submittedName>
        <fullName evidence="8">General transcription factor 3C polypeptide 2-like protein</fullName>
    </submittedName>
</protein>
<name>A0A443SK99_9ACAR</name>
<comment type="caution">
    <text evidence="8">The sequence shown here is derived from an EMBL/GenBank/DDBJ whole genome shotgun (WGS) entry which is preliminary data.</text>
</comment>
<dbReference type="PANTHER" id="PTHR15052">
    <property type="entry name" value="RNA POLYMERASE III TRANSCRIPTION INITIATION FACTOR COMPLEX SUBUNIT"/>
    <property type="match status" value="1"/>
</dbReference>
<dbReference type="EMBL" id="NCKV01001690">
    <property type="protein sequence ID" value="RWS27902.1"/>
    <property type="molecule type" value="Genomic_DNA"/>
</dbReference>
<dbReference type="InterPro" id="IPR019775">
    <property type="entry name" value="WD40_repeat_CS"/>
</dbReference>
<dbReference type="GO" id="GO:0005634">
    <property type="term" value="C:nucleus"/>
    <property type="evidence" value="ECO:0007669"/>
    <property type="project" value="UniProtKB-SubCell"/>
</dbReference>
<keyword evidence="5" id="KW-0539">Nucleus</keyword>
<dbReference type="SMART" id="SM00320">
    <property type="entry name" value="WD40"/>
    <property type="match status" value="3"/>
</dbReference>
<dbReference type="InterPro" id="IPR052416">
    <property type="entry name" value="GTF3C_component"/>
</dbReference>
<reference evidence="8 9" key="1">
    <citation type="journal article" date="2018" name="Gigascience">
        <title>Genomes of trombidid mites reveal novel predicted allergens and laterally-transferred genes associated with secondary metabolism.</title>
        <authorList>
            <person name="Dong X."/>
            <person name="Chaisiri K."/>
            <person name="Xia D."/>
            <person name="Armstrong S.D."/>
            <person name="Fang Y."/>
            <person name="Donnelly M.J."/>
            <person name="Kadowaki T."/>
            <person name="McGarry J.W."/>
            <person name="Darby A.C."/>
            <person name="Makepeace B.L."/>
        </authorList>
    </citation>
    <scope>NUCLEOTIDE SEQUENCE [LARGE SCALE GENOMIC DNA]</scope>
    <source>
        <strain evidence="8">UoL-UT</strain>
    </source>
</reference>
<dbReference type="Gene3D" id="2.130.10.10">
    <property type="entry name" value="YVTN repeat-like/Quinoprotein amine dehydrogenase"/>
    <property type="match status" value="1"/>
</dbReference>